<organism evidence="1">
    <name type="scientific">marine sediment metagenome</name>
    <dbReference type="NCBI Taxonomy" id="412755"/>
    <lineage>
        <taxon>unclassified sequences</taxon>
        <taxon>metagenomes</taxon>
        <taxon>ecological metagenomes</taxon>
    </lineage>
</organism>
<accession>X1MGI6</accession>
<name>X1MGI6_9ZZZZ</name>
<gene>
    <name evidence="1" type="ORF">S06H3_28651</name>
</gene>
<reference evidence="1" key="1">
    <citation type="journal article" date="2014" name="Front. Microbiol.">
        <title>High frequency of phylogenetically diverse reductive dehalogenase-homologous genes in deep subseafloor sedimentary metagenomes.</title>
        <authorList>
            <person name="Kawai M."/>
            <person name="Futagami T."/>
            <person name="Toyoda A."/>
            <person name="Takaki Y."/>
            <person name="Nishi S."/>
            <person name="Hori S."/>
            <person name="Arai W."/>
            <person name="Tsubouchi T."/>
            <person name="Morono Y."/>
            <person name="Uchiyama I."/>
            <person name="Ito T."/>
            <person name="Fujiyama A."/>
            <person name="Inagaki F."/>
            <person name="Takami H."/>
        </authorList>
    </citation>
    <scope>NUCLEOTIDE SEQUENCE</scope>
    <source>
        <strain evidence="1">Expedition CK06-06</strain>
    </source>
</reference>
<comment type="caution">
    <text evidence="1">The sequence shown here is derived from an EMBL/GenBank/DDBJ whole genome shotgun (WGS) entry which is preliminary data.</text>
</comment>
<dbReference type="InterPro" id="IPR046720">
    <property type="entry name" value="DUF6612"/>
</dbReference>
<sequence>MWKKILPMALVLVVVFSFAACVGGPSAQEIVDGVIESLDDISTYQFDMDMAMEAAGEAEGEAFEMTMTMGFSGALDLENRQMRADTTMSMALPGEDEMEMGMEMYIIDDVGYMMTDMLGMEPTWMKSEISEADWEEVSEGMSQAESQLELLQGAQVEVIGSETVKGIDCYVLQLTPDMGQLWQTVMQQTQVAGEEILPEVD</sequence>
<dbReference type="Pfam" id="PF20316">
    <property type="entry name" value="DUF6612"/>
    <property type="match status" value="1"/>
</dbReference>
<protein>
    <submittedName>
        <fullName evidence="1">Uncharacterized protein</fullName>
    </submittedName>
</protein>
<dbReference type="AlphaFoldDB" id="X1MGI6"/>
<dbReference type="PROSITE" id="PS51257">
    <property type="entry name" value="PROKAR_LIPOPROTEIN"/>
    <property type="match status" value="1"/>
</dbReference>
<dbReference type="EMBL" id="BARV01016738">
    <property type="protein sequence ID" value="GAI30388.1"/>
    <property type="molecule type" value="Genomic_DNA"/>
</dbReference>
<proteinExistence type="predicted"/>
<evidence type="ECO:0000313" key="1">
    <source>
        <dbReference type="EMBL" id="GAI30388.1"/>
    </source>
</evidence>
<dbReference type="Gene3D" id="2.50.20.20">
    <property type="match status" value="1"/>
</dbReference>
<feature type="non-terminal residue" evidence="1">
    <location>
        <position position="201"/>
    </location>
</feature>